<reference evidence="2" key="1">
    <citation type="submission" date="2021-01" db="EMBL/GenBank/DDBJ databases">
        <title>Whole genome shotgun sequence of Catellatospora methionotrophica NBRC 14553.</title>
        <authorList>
            <person name="Komaki H."/>
            <person name="Tamura T."/>
        </authorList>
    </citation>
    <scope>NUCLEOTIDE SEQUENCE</scope>
    <source>
        <strain evidence="2">NBRC 14553</strain>
    </source>
</reference>
<protein>
    <submittedName>
        <fullName evidence="2">Uncharacterized protein</fullName>
    </submittedName>
</protein>
<dbReference type="RefSeq" id="WP_166381466.1">
    <property type="nucleotide sequence ID" value="NZ_BAAATT010000022.1"/>
</dbReference>
<proteinExistence type="predicted"/>
<keyword evidence="1" id="KW-1133">Transmembrane helix</keyword>
<evidence type="ECO:0000313" key="3">
    <source>
        <dbReference type="Proteomes" id="UP000660339"/>
    </source>
</evidence>
<organism evidence="2 3">
    <name type="scientific">Catellatospora methionotrophica</name>
    <dbReference type="NCBI Taxonomy" id="121620"/>
    <lineage>
        <taxon>Bacteria</taxon>
        <taxon>Bacillati</taxon>
        <taxon>Actinomycetota</taxon>
        <taxon>Actinomycetes</taxon>
        <taxon>Micromonosporales</taxon>
        <taxon>Micromonosporaceae</taxon>
        <taxon>Catellatospora</taxon>
    </lineage>
</organism>
<dbReference type="Proteomes" id="UP000660339">
    <property type="component" value="Unassembled WGS sequence"/>
</dbReference>
<accession>A0A8J3L7Q1</accession>
<gene>
    <name evidence="2" type="ORF">Cme02nite_21520</name>
</gene>
<comment type="caution">
    <text evidence="2">The sequence shown here is derived from an EMBL/GenBank/DDBJ whole genome shotgun (WGS) entry which is preliminary data.</text>
</comment>
<keyword evidence="3" id="KW-1185">Reference proteome</keyword>
<feature type="transmembrane region" description="Helical" evidence="1">
    <location>
        <begin position="26"/>
        <end position="49"/>
    </location>
</feature>
<dbReference type="EMBL" id="BONJ01000008">
    <property type="protein sequence ID" value="GIG13820.1"/>
    <property type="molecule type" value="Genomic_DNA"/>
</dbReference>
<keyword evidence="1" id="KW-0472">Membrane</keyword>
<evidence type="ECO:0000313" key="2">
    <source>
        <dbReference type="EMBL" id="GIG13820.1"/>
    </source>
</evidence>
<sequence length="82" mass="8726">MTTDQETATGQIEPVRPVARGLSRNLVMIVGGGTVGGLVAWFFYAWLGLRRNAVDAAGESIGSGIFLLLVLSVAGTTYRSRR</sequence>
<name>A0A8J3L7Q1_9ACTN</name>
<feature type="transmembrane region" description="Helical" evidence="1">
    <location>
        <begin position="61"/>
        <end position="78"/>
    </location>
</feature>
<dbReference type="AlphaFoldDB" id="A0A8J3L7Q1"/>
<evidence type="ECO:0000256" key="1">
    <source>
        <dbReference type="SAM" id="Phobius"/>
    </source>
</evidence>
<keyword evidence="1" id="KW-0812">Transmembrane</keyword>